<evidence type="ECO:0000259" key="9">
    <source>
        <dbReference type="Pfam" id="PF13193"/>
    </source>
</evidence>
<evidence type="ECO:0000256" key="1">
    <source>
        <dbReference type="ARBA" id="ARBA00006432"/>
    </source>
</evidence>
<gene>
    <name evidence="10" type="ORF">XENORESO_001501</name>
</gene>
<proteinExistence type="inferred from homology"/>
<keyword evidence="3" id="KW-0276">Fatty acid metabolism</keyword>
<evidence type="ECO:0000259" key="8">
    <source>
        <dbReference type="Pfam" id="PF00501"/>
    </source>
</evidence>
<sequence length="337" mass="38485">LTLVLRRKFSASQFWDDCRKYNVTVMQYIGETLRYLCNSPKKENEKNHKVRIAIGNGVRSDVWTEFLNRFGDIKVRELYAATEGNIGFINYTSKIGAVGRVNLLNRFFLPYTLIKFDIEKEEPVRNSEGLCIEAKTGETGLLVAKITQRSPFVGYAGNKQQTEKKRLYDVMEKGDLYFNTGDLLMFDHENFVYFQDRVGDTFRWKGENVATSEVADILTVANCVLEANVYGVKVEGHEGRIGMAAITLREGETFDSADVYKQVVSYLPVYARPRFLRIQPSLEMTGTFKMKKVKLVEEGFSPALIKDPLYFLDPDQKTYVPLTEEIYSAIASGKIKL</sequence>
<dbReference type="Pfam" id="PF13193">
    <property type="entry name" value="AMP-binding_C"/>
    <property type="match status" value="1"/>
</dbReference>
<dbReference type="InterPro" id="IPR025110">
    <property type="entry name" value="AMP-bd_C"/>
</dbReference>
<keyword evidence="2" id="KW-0436">Ligase</keyword>
<evidence type="ECO:0000256" key="3">
    <source>
        <dbReference type="ARBA" id="ARBA00022832"/>
    </source>
</evidence>
<evidence type="ECO:0000256" key="2">
    <source>
        <dbReference type="ARBA" id="ARBA00022598"/>
    </source>
</evidence>
<dbReference type="InterPro" id="IPR042099">
    <property type="entry name" value="ANL_N_sf"/>
</dbReference>
<organism evidence="10 11">
    <name type="scientific">Xenotaenia resolanae</name>
    <dbReference type="NCBI Taxonomy" id="208358"/>
    <lineage>
        <taxon>Eukaryota</taxon>
        <taxon>Metazoa</taxon>
        <taxon>Chordata</taxon>
        <taxon>Craniata</taxon>
        <taxon>Vertebrata</taxon>
        <taxon>Euteleostomi</taxon>
        <taxon>Actinopterygii</taxon>
        <taxon>Neopterygii</taxon>
        <taxon>Teleostei</taxon>
        <taxon>Neoteleostei</taxon>
        <taxon>Acanthomorphata</taxon>
        <taxon>Ovalentaria</taxon>
        <taxon>Atherinomorphae</taxon>
        <taxon>Cyprinodontiformes</taxon>
        <taxon>Goodeidae</taxon>
        <taxon>Xenotaenia</taxon>
    </lineage>
</organism>
<feature type="non-terminal residue" evidence="10">
    <location>
        <position position="1"/>
    </location>
</feature>
<dbReference type="EMBL" id="JAHRIM010001259">
    <property type="protein sequence ID" value="MEQ2258722.1"/>
    <property type="molecule type" value="Genomic_DNA"/>
</dbReference>
<dbReference type="EC" id="6.2.1.3" evidence="4"/>
<keyword evidence="11" id="KW-1185">Reference proteome</keyword>
<evidence type="ECO:0000313" key="11">
    <source>
        <dbReference type="Proteomes" id="UP001444071"/>
    </source>
</evidence>
<name>A0ABV0VNA4_9TELE</name>
<feature type="domain" description="AMP-binding enzyme C-terminal" evidence="9">
    <location>
        <begin position="216"/>
        <end position="289"/>
    </location>
</feature>
<comment type="caution">
    <text evidence="10">The sequence shown here is derived from an EMBL/GenBank/DDBJ whole genome shotgun (WGS) entry which is preliminary data.</text>
</comment>
<dbReference type="SUPFAM" id="SSF56801">
    <property type="entry name" value="Acetyl-CoA synthetase-like"/>
    <property type="match status" value="1"/>
</dbReference>
<evidence type="ECO:0000256" key="5">
    <source>
        <dbReference type="ARBA" id="ARBA00036527"/>
    </source>
</evidence>
<dbReference type="Gene3D" id="3.40.50.12780">
    <property type="entry name" value="N-terminal domain of ligase-like"/>
    <property type="match status" value="1"/>
</dbReference>
<evidence type="ECO:0000256" key="7">
    <source>
        <dbReference type="ARBA" id="ARBA00048666"/>
    </source>
</evidence>
<dbReference type="Proteomes" id="UP001444071">
    <property type="component" value="Unassembled WGS sequence"/>
</dbReference>
<keyword evidence="3" id="KW-0443">Lipid metabolism</keyword>
<comment type="similarity">
    <text evidence="1">Belongs to the ATP-dependent AMP-binding enzyme family.</text>
</comment>
<reference evidence="10 11" key="1">
    <citation type="submission" date="2021-06" db="EMBL/GenBank/DDBJ databases">
        <authorList>
            <person name="Palmer J.M."/>
        </authorList>
    </citation>
    <scope>NUCLEOTIDE SEQUENCE [LARGE SCALE GENOMIC DNA]</scope>
    <source>
        <strain evidence="10 11">XR_2019</strain>
        <tissue evidence="10">Muscle</tissue>
    </source>
</reference>
<dbReference type="InterPro" id="IPR045851">
    <property type="entry name" value="AMP-bd_C_sf"/>
</dbReference>
<protein>
    <recommendedName>
        <fullName evidence="4">long-chain-fatty-acid--CoA ligase</fullName>
        <ecNumber evidence="4">6.2.1.3</ecNumber>
    </recommendedName>
    <alternativeName>
        <fullName evidence="6">Long-chain-fatty-acid--CoA ligase</fullName>
    </alternativeName>
</protein>
<evidence type="ECO:0000256" key="6">
    <source>
        <dbReference type="ARBA" id="ARBA00041297"/>
    </source>
</evidence>
<dbReference type="PANTHER" id="PTHR43107:SF4">
    <property type="entry name" value="LONG-CHAIN FATTY ACID TRANSPORT PROTEIN 2"/>
    <property type="match status" value="1"/>
</dbReference>
<dbReference type="Pfam" id="PF00501">
    <property type="entry name" value="AMP-binding"/>
    <property type="match status" value="1"/>
</dbReference>
<comment type="catalytic activity">
    <reaction evidence="5">
        <text>a very long-chain fatty acid + ATP + CoA = a very long-chain fatty acyl-CoA + AMP + diphosphate</text>
        <dbReference type="Rhea" id="RHEA:54536"/>
        <dbReference type="ChEBI" id="CHEBI:30616"/>
        <dbReference type="ChEBI" id="CHEBI:33019"/>
        <dbReference type="ChEBI" id="CHEBI:57287"/>
        <dbReference type="ChEBI" id="CHEBI:58950"/>
        <dbReference type="ChEBI" id="CHEBI:138261"/>
        <dbReference type="ChEBI" id="CHEBI:456215"/>
    </reaction>
    <physiologicalReaction direction="left-to-right" evidence="5">
        <dbReference type="Rhea" id="RHEA:54537"/>
    </physiologicalReaction>
</comment>
<evidence type="ECO:0000313" key="10">
    <source>
        <dbReference type="EMBL" id="MEQ2258722.1"/>
    </source>
</evidence>
<comment type="catalytic activity">
    <reaction evidence="7">
        <text>tetracosanoate + ATP + CoA = tetracosanoyl-CoA + AMP + diphosphate</text>
        <dbReference type="Rhea" id="RHEA:33639"/>
        <dbReference type="ChEBI" id="CHEBI:30616"/>
        <dbReference type="ChEBI" id="CHEBI:31014"/>
        <dbReference type="ChEBI" id="CHEBI:33019"/>
        <dbReference type="ChEBI" id="CHEBI:57287"/>
        <dbReference type="ChEBI" id="CHEBI:65052"/>
        <dbReference type="ChEBI" id="CHEBI:456215"/>
    </reaction>
    <physiologicalReaction direction="left-to-right" evidence="7">
        <dbReference type="Rhea" id="RHEA:33640"/>
    </physiologicalReaction>
</comment>
<dbReference type="InterPro" id="IPR000873">
    <property type="entry name" value="AMP-dep_synth/lig_dom"/>
</dbReference>
<dbReference type="PANTHER" id="PTHR43107">
    <property type="entry name" value="LONG-CHAIN FATTY ACID TRANSPORT PROTEIN"/>
    <property type="match status" value="1"/>
</dbReference>
<evidence type="ECO:0000256" key="4">
    <source>
        <dbReference type="ARBA" id="ARBA00026121"/>
    </source>
</evidence>
<feature type="domain" description="AMP-dependent synthetase/ligase" evidence="8">
    <location>
        <begin position="2"/>
        <end position="101"/>
    </location>
</feature>
<accession>A0ABV0VNA4</accession>
<dbReference type="Gene3D" id="3.30.300.30">
    <property type="match status" value="1"/>
</dbReference>